<feature type="compositionally biased region" description="Basic residues" evidence="1">
    <location>
        <begin position="1"/>
        <end position="14"/>
    </location>
</feature>
<organism evidence="3 4">
    <name type="scientific">Coccomyxa viridis</name>
    <dbReference type="NCBI Taxonomy" id="1274662"/>
    <lineage>
        <taxon>Eukaryota</taxon>
        <taxon>Viridiplantae</taxon>
        <taxon>Chlorophyta</taxon>
        <taxon>core chlorophytes</taxon>
        <taxon>Trebouxiophyceae</taxon>
        <taxon>Trebouxiophyceae incertae sedis</taxon>
        <taxon>Coccomyxaceae</taxon>
        <taxon>Coccomyxa</taxon>
    </lineage>
</organism>
<keyword evidence="2" id="KW-1133">Transmembrane helix</keyword>
<keyword evidence="2" id="KW-0812">Transmembrane</keyword>
<evidence type="ECO:0000313" key="3">
    <source>
        <dbReference type="EMBL" id="CAL5228314.1"/>
    </source>
</evidence>
<feature type="region of interest" description="Disordered" evidence="1">
    <location>
        <begin position="1"/>
        <end position="29"/>
    </location>
</feature>
<feature type="transmembrane region" description="Helical" evidence="2">
    <location>
        <begin position="40"/>
        <end position="60"/>
    </location>
</feature>
<evidence type="ECO:0000256" key="1">
    <source>
        <dbReference type="SAM" id="MobiDB-lite"/>
    </source>
</evidence>
<evidence type="ECO:0000256" key="2">
    <source>
        <dbReference type="SAM" id="Phobius"/>
    </source>
</evidence>
<dbReference type="PANTHER" id="PTHR31270">
    <property type="entry name" value="GLUTAMINYL-PEPTIDE CYCLOTRANSFERASE"/>
    <property type="match status" value="1"/>
</dbReference>
<evidence type="ECO:0000313" key="4">
    <source>
        <dbReference type="Proteomes" id="UP001497392"/>
    </source>
</evidence>
<protein>
    <submittedName>
        <fullName evidence="3">G11421 protein</fullName>
    </submittedName>
</protein>
<dbReference type="Pfam" id="PF05096">
    <property type="entry name" value="Glu_cyclase_2"/>
    <property type="match status" value="1"/>
</dbReference>
<gene>
    <name evidence="3" type="primary">g11421</name>
    <name evidence="3" type="ORF">VP750_LOCUS10220</name>
</gene>
<reference evidence="3 4" key="1">
    <citation type="submission" date="2024-06" db="EMBL/GenBank/DDBJ databases">
        <authorList>
            <person name="Kraege A."/>
            <person name="Thomma B."/>
        </authorList>
    </citation>
    <scope>NUCLEOTIDE SEQUENCE [LARGE SCALE GENOMIC DNA]</scope>
</reference>
<keyword evidence="2" id="KW-0472">Membrane</keyword>
<proteinExistence type="predicted"/>
<dbReference type="Proteomes" id="UP001497392">
    <property type="component" value="Unassembled WGS sequence"/>
</dbReference>
<accession>A0ABP1G7V4</accession>
<name>A0ABP1G7V4_9CHLO</name>
<sequence>MLLMGKKQRSRRLHSGGEPQAEAVEPVPGRSLTTMARTGLLALGGLLLLGYLIGAFGQSFPGFSGSTPSSTTASASSEPELYSYDLLDTYPHDPDAFTQGLDYDKVNGQDVFWESTGMYGQSSVRLVDLQTGSVIREHKMDPTDFGEGLTKLGDTIYQEIWKSGKLYKYPASNLDNVKSVMGPLTDGWGVTTDQTSLIMSDGSSTLSWVDPASQTVTKTIKVTDGGQAVNALNELEWVEGEVWANIWLTDCIARIDPASGVVKGWITLSKLTNDLKNQNLAQTYHMDVLNGIAYDKATGRVFVTGKYWPRLYSIKARLTSANPNALELLNVRHSCIKSSAGV</sequence>
<keyword evidence="4" id="KW-1185">Reference proteome</keyword>
<dbReference type="EMBL" id="CAXHTA020000018">
    <property type="protein sequence ID" value="CAL5228314.1"/>
    <property type="molecule type" value="Genomic_DNA"/>
</dbReference>
<dbReference type="PANTHER" id="PTHR31270:SF1">
    <property type="entry name" value="GLUTAMINYL-PEPTIDE CYCLOTRANSFERASE"/>
    <property type="match status" value="1"/>
</dbReference>
<dbReference type="SUPFAM" id="SSF63825">
    <property type="entry name" value="YWTD domain"/>
    <property type="match status" value="1"/>
</dbReference>
<comment type="caution">
    <text evidence="3">The sequence shown here is derived from an EMBL/GenBank/DDBJ whole genome shotgun (WGS) entry which is preliminary data.</text>
</comment>
<dbReference type="InterPro" id="IPR007788">
    <property type="entry name" value="QCT"/>
</dbReference>